<sequence length="199" mass="22943">MGTKKRNTFRESILAASKELFARFGFKKTAVDDIAKKARVAKGTIYNYFRSKEEIYRTILQREGKIMIVKMREAMRDQKTAQLKVREMIIAKIKYYKNLSFLYEINRQRAEDLLPFIEKERAEIAKQELNLIKEILEEGVNNSALQAINIPATAKAIAAAINGLEFGWTLEMELEGAIAEIDDLLQILFHGLELRNARE</sequence>
<dbReference type="InterPro" id="IPR050624">
    <property type="entry name" value="HTH-type_Tx_Regulator"/>
</dbReference>
<dbReference type="EMBL" id="CP040098">
    <property type="protein sequence ID" value="QCQ21983.1"/>
    <property type="molecule type" value="Genomic_DNA"/>
</dbReference>
<dbReference type="Proteomes" id="UP000298602">
    <property type="component" value="Chromosome"/>
</dbReference>
<evidence type="ECO:0000313" key="7">
    <source>
        <dbReference type="Proteomes" id="UP000298602"/>
    </source>
</evidence>
<dbReference type="PANTHER" id="PTHR43479">
    <property type="entry name" value="ACREF/ENVCD OPERON REPRESSOR-RELATED"/>
    <property type="match status" value="1"/>
</dbReference>
<keyword evidence="1" id="KW-0805">Transcription regulation</keyword>
<dbReference type="PROSITE" id="PS50977">
    <property type="entry name" value="HTH_TETR_2"/>
    <property type="match status" value="1"/>
</dbReference>
<keyword evidence="2 4" id="KW-0238">DNA-binding</keyword>
<protein>
    <submittedName>
        <fullName evidence="6">TetR/AcrR family transcriptional regulator</fullName>
    </submittedName>
</protein>
<gene>
    <name evidence="6" type="ORF">FDQ92_07220</name>
</gene>
<dbReference type="FunFam" id="1.10.10.60:FF:000141">
    <property type="entry name" value="TetR family transcriptional regulator"/>
    <property type="match status" value="1"/>
</dbReference>
<proteinExistence type="predicted"/>
<dbReference type="PANTHER" id="PTHR43479:SF11">
    <property type="entry name" value="ACREF_ENVCD OPERON REPRESSOR-RELATED"/>
    <property type="match status" value="1"/>
</dbReference>
<dbReference type="KEGG" id="dax:FDQ92_07220"/>
<organism evidence="6 7">
    <name type="scientific">Desulfoglaeba alkanexedens ALDC</name>
    <dbReference type="NCBI Taxonomy" id="980445"/>
    <lineage>
        <taxon>Bacteria</taxon>
        <taxon>Pseudomonadati</taxon>
        <taxon>Thermodesulfobacteriota</taxon>
        <taxon>Syntrophobacteria</taxon>
        <taxon>Syntrophobacterales</taxon>
        <taxon>Syntrophobacteraceae</taxon>
        <taxon>Desulfoglaeba</taxon>
    </lineage>
</organism>
<dbReference type="InterPro" id="IPR009057">
    <property type="entry name" value="Homeodomain-like_sf"/>
</dbReference>
<evidence type="ECO:0000259" key="5">
    <source>
        <dbReference type="PROSITE" id="PS50977"/>
    </source>
</evidence>
<keyword evidence="7" id="KW-1185">Reference proteome</keyword>
<dbReference type="RefSeq" id="WP_137423952.1">
    <property type="nucleotide sequence ID" value="NZ_CP040098.1"/>
</dbReference>
<evidence type="ECO:0000256" key="4">
    <source>
        <dbReference type="PROSITE-ProRule" id="PRU00335"/>
    </source>
</evidence>
<dbReference type="SUPFAM" id="SSF46689">
    <property type="entry name" value="Homeodomain-like"/>
    <property type="match status" value="1"/>
</dbReference>
<dbReference type="OrthoDB" id="5431414at2"/>
<dbReference type="GO" id="GO:0003677">
    <property type="term" value="F:DNA binding"/>
    <property type="evidence" value="ECO:0007669"/>
    <property type="project" value="UniProtKB-UniRule"/>
</dbReference>
<dbReference type="Gene3D" id="1.10.357.10">
    <property type="entry name" value="Tetracycline Repressor, domain 2"/>
    <property type="match status" value="1"/>
</dbReference>
<dbReference type="AlphaFoldDB" id="A0A4P8L2U8"/>
<evidence type="ECO:0000313" key="6">
    <source>
        <dbReference type="EMBL" id="QCQ21983.1"/>
    </source>
</evidence>
<feature type="domain" description="HTH tetR-type" evidence="5">
    <location>
        <begin position="7"/>
        <end position="67"/>
    </location>
</feature>
<dbReference type="SUPFAM" id="SSF48498">
    <property type="entry name" value="Tetracyclin repressor-like, C-terminal domain"/>
    <property type="match status" value="1"/>
</dbReference>
<dbReference type="InterPro" id="IPR036271">
    <property type="entry name" value="Tet_transcr_reg_TetR-rel_C_sf"/>
</dbReference>
<name>A0A4P8L2U8_9BACT</name>
<reference evidence="6 7" key="2">
    <citation type="submission" date="2019-05" db="EMBL/GenBank/DDBJ databases">
        <authorList>
            <person name="Suflita J.M."/>
            <person name="Marks C.R."/>
        </authorList>
    </citation>
    <scope>NUCLEOTIDE SEQUENCE [LARGE SCALE GENOMIC DNA]</scope>
    <source>
        <strain evidence="6 7">ALDC</strain>
    </source>
</reference>
<evidence type="ECO:0000256" key="3">
    <source>
        <dbReference type="ARBA" id="ARBA00023163"/>
    </source>
</evidence>
<evidence type="ECO:0000256" key="1">
    <source>
        <dbReference type="ARBA" id="ARBA00023015"/>
    </source>
</evidence>
<reference evidence="6 7" key="1">
    <citation type="submission" date="2019-05" db="EMBL/GenBank/DDBJ databases">
        <title>The Complete Genome Sequence of the n-alkane-degrading Desulfoglaeba alkanexedens ALDC reveals multiple alkylsuccinate synthase gene clusters.</title>
        <authorList>
            <person name="Callaghan A.V."/>
            <person name="Davidova I.A."/>
            <person name="Duncan K.E."/>
            <person name="Morris B."/>
            <person name="McInerney M.J."/>
        </authorList>
    </citation>
    <scope>NUCLEOTIDE SEQUENCE [LARGE SCALE GENOMIC DNA]</scope>
    <source>
        <strain evidence="6 7">ALDC</strain>
    </source>
</reference>
<dbReference type="Pfam" id="PF00440">
    <property type="entry name" value="TetR_N"/>
    <property type="match status" value="1"/>
</dbReference>
<feature type="DNA-binding region" description="H-T-H motif" evidence="4">
    <location>
        <begin position="30"/>
        <end position="49"/>
    </location>
</feature>
<dbReference type="PRINTS" id="PR00455">
    <property type="entry name" value="HTHTETR"/>
</dbReference>
<dbReference type="Gene3D" id="1.10.10.60">
    <property type="entry name" value="Homeodomain-like"/>
    <property type="match status" value="1"/>
</dbReference>
<dbReference type="InterPro" id="IPR001647">
    <property type="entry name" value="HTH_TetR"/>
</dbReference>
<evidence type="ECO:0000256" key="2">
    <source>
        <dbReference type="ARBA" id="ARBA00023125"/>
    </source>
</evidence>
<keyword evidence="3" id="KW-0804">Transcription</keyword>
<accession>A0A4P8L2U8</accession>